<dbReference type="InterPro" id="IPR017853">
    <property type="entry name" value="GH"/>
</dbReference>
<reference evidence="3 4" key="3">
    <citation type="submission" date="2019-11" db="EMBL/GenBank/DDBJ databases">
        <title>Type strains purchased from KCTC, JCM and DSMZ.</title>
        <authorList>
            <person name="Lu H."/>
        </authorList>
    </citation>
    <scope>NUCLEOTIDE SEQUENCE [LARGE SCALE GENOMIC DNA]</scope>
    <source>
        <strain evidence="3 4">KCTC 52429</strain>
    </source>
</reference>
<evidence type="ECO:0000313" key="5">
    <source>
        <dbReference type="Proteomes" id="UP000622638"/>
    </source>
</evidence>
<evidence type="ECO:0000313" key="2">
    <source>
        <dbReference type="EMBL" id="GGC03127.1"/>
    </source>
</evidence>
<reference evidence="2" key="4">
    <citation type="submission" date="2024-05" db="EMBL/GenBank/DDBJ databases">
        <authorList>
            <person name="Sun Q."/>
            <person name="Zhou Y."/>
        </authorList>
    </citation>
    <scope>NUCLEOTIDE SEQUENCE</scope>
    <source>
        <strain evidence="2">CGMCC 1.15931</strain>
    </source>
</reference>
<organism evidence="3 4">
    <name type="scientific">Pseudoduganella buxea</name>
    <dbReference type="NCBI Taxonomy" id="1949069"/>
    <lineage>
        <taxon>Bacteria</taxon>
        <taxon>Pseudomonadati</taxon>
        <taxon>Pseudomonadota</taxon>
        <taxon>Betaproteobacteria</taxon>
        <taxon>Burkholderiales</taxon>
        <taxon>Oxalobacteraceae</taxon>
        <taxon>Telluria group</taxon>
        <taxon>Pseudoduganella</taxon>
    </lineage>
</organism>
<dbReference type="Pfam" id="PF08924">
    <property type="entry name" value="Rv2525c_GlyHyd-like"/>
    <property type="match status" value="1"/>
</dbReference>
<dbReference type="Gene3D" id="3.20.20.80">
    <property type="entry name" value="Glycosidases"/>
    <property type="match status" value="1"/>
</dbReference>
<name>A0A6I3T7G2_9BURK</name>
<dbReference type="EMBL" id="BMKG01000010">
    <property type="protein sequence ID" value="GGC03127.1"/>
    <property type="molecule type" value="Genomic_DNA"/>
</dbReference>
<dbReference type="Proteomes" id="UP000430634">
    <property type="component" value="Unassembled WGS sequence"/>
</dbReference>
<comment type="caution">
    <text evidence="3">The sequence shown here is derived from an EMBL/GenBank/DDBJ whole genome shotgun (WGS) entry which is preliminary data.</text>
</comment>
<protein>
    <submittedName>
        <fullName evidence="3">DUF1906 domain-containing protein</fullName>
    </submittedName>
</protein>
<evidence type="ECO:0000313" key="3">
    <source>
        <dbReference type="EMBL" id="MTV56312.1"/>
    </source>
</evidence>
<feature type="domain" description="Rv2525c-like glycoside hydrolase-like" evidence="1">
    <location>
        <begin position="27"/>
        <end position="155"/>
    </location>
</feature>
<keyword evidence="5" id="KW-1185">Reference proteome</keyword>
<evidence type="ECO:0000313" key="4">
    <source>
        <dbReference type="Proteomes" id="UP000430634"/>
    </source>
</evidence>
<evidence type="ECO:0000259" key="1">
    <source>
        <dbReference type="Pfam" id="PF08924"/>
    </source>
</evidence>
<dbReference type="InterPro" id="IPR015020">
    <property type="entry name" value="Rv2525c-like_Glyco_Hydro-like"/>
</dbReference>
<dbReference type="AlphaFoldDB" id="A0A6I3T7G2"/>
<gene>
    <name evidence="2" type="ORF">GCM10011572_26380</name>
    <name evidence="3" type="ORF">GM672_26660</name>
</gene>
<reference evidence="5" key="2">
    <citation type="journal article" date="2019" name="Int. J. Syst. Evol. Microbiol.">
        <title>The Global Catalogue of Microorganisms (GCM) 10K type strain sequencing project: providing services to taxonomists for standard genome sequencing and annotation.</title>
        <authorList>
            <consortium name="The Broad Institute Genomics Platform"/>
            <consortium name="The Broad Institute Genome Sequencing Center for Infectious Disease"/>
            <person name="Wu L."/>
            <person name="Ma J."/>
        </authorList>
    </citation>
    <scope>NUCLEOTIDE SEQUENCE [LARGE SCALE GENOMIC DNA]</scope>
    <source>
        <strain evidence="5">CGMCC 1.15931</strain>
    </source>
</reference>
<sequence length="231" mass="24260">MTNYAGFDTDDYPGPVQLAWLKTNTNLGWCGYYLAPAPSHDNTSWMGQRQVLSAQGWGVAPIFVGQQTAGPGSHNAAGPQGSTDGALAARLASQEDFAPLSYIFLDWEDGSSPGQEAQAYVSAWASAVAGNGYRPGIYCSHHLAPDMAALIGRLDPAPPLRIWAWNVATVAAHPYGGLIERFPDADPAGCGYPAAVAWQCQQNCVLQLPGAPVTRMKADLSCASVADPGAP</sequence>
<reference evidence="2" key="1">
    <citation type="journal article" date="2014" name="Int. J. Syst. Evol. Microbiol.">
        <title>Complete genome of a new Firmicutes species belonging to the dominant human colonic microbiota ('Ruminococcus bicirculans') reveals two chromosomes and a selective capacity to utilize plant glucans.</title>
        <authorList>
            <consortium name="NISC Comparative Sequencing Program"/>
            <person name="Wegmann U."/>
            <person name="Louis P."/>
            <person name="Goesmann A."/>
            <person name="Henrissat B."/>
            <person name="Duncan S.H."/>
            <person name="Flint H.J."/>
        </authorList>
    </citation>
    <scope>NUCLEOTIDE SEQUENCE</scope>
    <source>
        <strain evidence="2">CGMCC 1.15931</strain>
    </source>
</reference>
<dbReference type="RefSeq" id="WP_155473536.1">
    <property type="nucleotide sequence ID" value="NZ_BMKG01000010.1"/>
</dbReference>
<accession>A0A6I3T7G2</accession>
<dbReference type="OrthoDB" id="582311at2"/>
<proteinExistence type="predicted"/>
<dbReference type="Proteomes" id="UP000622638">
    <property type="component" value="Unassembled WGS sequence"/>
</dbReference>
<dbReference type="SUPFAM" id="SSF51445">
    <property type="entry name" value="(Trans)glycosidases"/>
    <property type="match status" value="1"/>
</dbReference>
<dbReference type="EMBL" id="WNKZ01000153">
    <property type="protein sequence ID" value="MTV56312.1"/>
    <property type="molecule type" value="Genomic_DNA"/>
</dbReference>